<evidence type="ECO:0000256" key="12">
    <source>
        <dbReference type="ARBA" id="ARBA00023136"/>
    </source>
</evidence>
<keyword evidence="10" id="KW-1133">Transmembrane helix</keyword>
<keyword evidence="7 17" id="KW-0378">Hydrolase</keyword>
<dbReference type="Proteomes" id="UP000559027">
    <property type="component" value="Unassembled WGS sequence"/>
</dbReference>
<dbReference type="EC" id="3.4.11.-" evidence="17"/>
<dbReference type="InterPro" id="IPR014782">
    <property type="entry name" value="Peptidase_M1_dom"/>
</dbReference>
<accession>A0A8H5FPL9</accession>
<comment type="subcellular location">
    <subcellularLocation>
        <location evidence="1">Membrane</location>
        <topology evidence="1">Single-pass type II membrane protein</topology>
    </subcellularLocation>
</comment>
<evidence type="ECO:0000313" key="22">
    <source>
        <dbReference type="Proteomes" id="UP000559027"/>
    </source>
</evidence>
<keyword evidence="11 17" id="KW-0482">Metalloprotease</keyword>
<dbReference type="GO" id="GO:0008270">
    <property type="term" value="F:zinc ion binding"/>
    <property type="evidence" value="ECO:0007669"/>
    <property type="project" value="UniProtKB-UniRule"/>
</dbReference>
<keyword evidence="9" id="KW-0735">Signal-anchor</keyword>
<keyword evidence="6 15" id="KW-0479">Metal-binding</keyword>
<evidence type="ECO:0000256" key="15">
    <source>
        <dbReference type="PIRSR" id="PIRSR634016-3"/>
    </source>
</evidence>
<dbReference type="OrthoDB" id="10031169at2759"/>
<dbReference type="EMBL" id="JAACJO010000073">
    <property type="protein sequence ID" value="KAF5344053.1"/>
    <property type="molecule type" value="Genomic_DNA"/>
</dbReference>
<evidence type="ECO:0000256" key="9">
    <source>
        <dbReference type="ARBA" id="ARBA00022968"/>
    </source>
</evidence>
<dbReference type="GO" id="GO:0005737">
    <property type="term" value="C:cytoplasm"/>
    <property type="evidence" value="ECO:0007669"/>
    <property type="project" value="TreeGrafter"/>
</dbReference>
<feature type="binding site" evidence="15">
    <location>
        <position position="341"/>
    </location>
    <ligand>
        <name>Zn(2+)</name>
        <dbReference type="ChEBI" id="CHEBI:29105"/>
        <note>catalytic</note>
    </ligand>
</feature>
<proteinExistence type="inferred from homology"/>
<feature type="binding site" evidence="15">
    <location>
        <position position="337"/>
    </location>
    <ligand>
        <name>Zn(2+)</name>
        <dbReference type="ChEBI" id="CHEBI:29105"/>
        <note>catalytic</note>
    </ligand>
</feature>
<dbReference type="Gene3D" id="1.25.50.20">
    <property type="match status" value="1"/>
</dbReference>
<dbReference type="InterPro" id="IPR024571">
    <property type="entry name" value="ERAP1-like_C_dom"/>
</dbReference>
<name>A0A8H5FPL9_9AGAR</name>
<dbReference type="SUPFAM" id="SSF63737">
    <property type="entry name" value="Leukotriene A4 hydrolase N-terminal domain"/>
    <property type="match status" value="1"/>
</dbReference>
<comment type="similarity">
    <text evidence="2 17">Belongs to the peptidase M1 family.</text>
</comment>
<evidence type="ECO:0000256" key="1">
    <source>
        <dbReference type="ARBA" id="ARBA00004606"/>
    </source>
</evidence>
<dbReference type="AlphaFoldDB" id="A0A8H5FPL9"/>
<reference evidence="21 22" key="1">
    <citation type="journal article" date="2020" name="ISME J.">
        <title>Uncovering the hidden diversity of litter-decomposition mechanisms in mushroom-forming fungi.</title>
        <authorList>
            <person name="Floudas D."/>
            <person name="Bentzer J."/>
            <person name="Ahren D."/>
            <person name="Johansson T."/>
            <person name="Persson P."/>
            <person name="Tunlid A."/>
        </authorList>
    </citation>
    <scope>NUCLEOTIDE SEQUENCE [LARGE SCALE GENOMIC DNA]</scope>
    <source>
        <strain evidence="21 22">CBS 146.42</strain>
    </source>
</reference>
<dbReference type="SUPFAM" id="SSF55486">
    <property type="entry name" value="Metalloproteases ('zincins'), catalytic domain"/>
    <property type="match status" value="1"/>
</dbReference>
<dbReference type="InterPro" id="IPR050344">
    <property type="entry name" value="Peptidase_M1_aminopeptidases"/>
</dbReference>
<evidence type="ECO:0000256" key="3">
    <source>
        <dbReference type="ARBA" id="ARBA00022438"/>
    </source>
</evidence>
<gene>
    <name evidence="21" type="ORF">D9756_011521</name>
</gene>
<evidence type="ECO:0000256" key="6">
    <source>
        <dbReference type="ARBA" id="ARBA00022723"/>
    </source>
</evidence>
<dbReference type="InterPro" id="IPR034016">
    <property type="entry name" value="M1_APN-typ"/>
</dbReference>
<evidence type="ECO:0000259" key="19">
    <source>
        <dbReference type="Pfam" id="PF11838"/>
    </source>
</evidence>
<keyword evidence="5" id="KW-0812">Transmembrane</keyword>
<dbReference type="GO" id="GO:0043171">
    <property type="term" value="P:peptide catabolic process"/>
    <property type="evidence" value="ECO:0007669"/>
    <property type="project" value="TreeGrafter"/>
</dbReference>
<dbReference type="FunFam" id="2.60.40.1730:FF:000001">
    <property type="entry name" value="Leucyl-cystinyl aminopeptidase"/>
    <property type="match status" value="1"/>
</dbReference>
<keyword evidence="12" id="KW-0472">Membrane</keyword>
<keyword evidence="13" id="KW-0325">Glycoprotein</keyword>
<comment type="cofactor">
    <cofactor evidence="15 17">
        <name>Zn(2+)</name>
        <dbReference type="ChEBI" id="CHEBI:29105"/>
    </cofactor>
    <text evidence="15 17">Binds 1 zinc ion per subunit.</text>
</comment>
<evidence type="ECO:0000256" key="11">
    <source>
        <dbReference type="ARBA" id="ARBA00023049"/>
    </source>
</evidence>
<dbReference type="GO" id="GO:0070006">
    <property type="term" value="F:metalloaminopeptidase activity"/>
    <property type="evidence" value="ECO:0007669"/>
    <property type="project" value="TreeGrafter"/>
</dbReference>
<evidence type="ECO:0000259" key="18">
    <source>
        <dbReference type="Pfam" id="PF01433"/>
    </source>
</evidence>
<evidence type="ECO:0000256" key="7">
    <source>
        <dbReference type="ARBA" id="ARBA00022801"/>
    </source>
</evidence>
<dbReference type="Pfam" id="PF11838">
    <property type="entry name" value="ERAP1_C"/>
    <property type="match status" value="1"/>
</dbReference>
<sequence>MTSLITPGTPDEYRLPTNVKPIHYDLTVKTDLQALKFEGLVRIDLDVKDPTSRIVLHCSGLALGKASLFSDVFKTEQQLAHPDLDKDSERIAYNLSETLPAGSKALLRISFKAELADNIRGYYKSSYEKDGKKKYYALTQFAPTAARRAFPCWDEPLLKATYAVTLISHADTVNLNNMPSVSEEIIKSDYKPNSEPEYKDLFSGLKDTEWKITKFQITPLMSTYIVAWANGHLDYTEDSVFLPLSGKTIPVRIYATADQVHQTKFSLNLTKAVLPLYEKMFDIAYPLPKMDVLVATDFEQGAMENWGLIVGAPQVLLVDPEKADVRSKKMVARVLSHEIAHMWFGNITTMEWWTYLYLNEGFASLMGEVVIPGEDMFRAPKLLLTYSHIHCFRQWKLDSGFITTQLHQALSQDAKPSSHPIEVDCPDSNRINQIFDSLSYCKAASVLRMLSSYVSQESFLKGVSIYLKSKLFGNSVTDDLWEGISKAAGIDVKATMDNWVKKIGFPVVTVTETPGGIHVRQDRFLETGKGEGTNNEIVWHLPLRILTVDSAGKAVIHNQTLLTEREQFFKLDTSKPYKLNAGSTGVYRVLYQPQTLAKIAEEAVKDDSIFSLNDRMGLVYDIIALSSAGLAEISSALTLVNILGKNEKEYLVWANIAENLANLASTWWENEEVVRQLDALRGALFAPLVERLGYEFKSTDSADTIQLRALAITEAATARNPQVVKELQDRFEYYLKTGSDSRIAPDLQRIVYHTAVVNGGRAEYNAVVAILEEGKSPSARVAAILATCSTHDPVILKETLELIKTKSRDQDILQYFRGVSNNIKMRRSIITFFKDEYETIMRRFGGSFSLPYLFSFSFGMLSSRDDLQETQAFFSDKDTSTYDLALSQSLDSIRARIQLIERSTADLESWLKKWQGPSEV</sequence>
<evidence type="ECO:0000256" key="2">
    <source>
        <dbReference type="ARBA" id="ARBA00010136"/>
    </source>
</evidence>
<evidence type="ECO:0000313" key="21">
    <source>
        <dbReference type="EMBL" id="KAF5344053.1"/>
    </source>
</evidence>
<dbReference type="PANTHER" id="PTHR11533">
    <property type="entry name" value="PROTEASE M1 ZINC METALLOPROTEASE"/>
    <property type="match status" value="1"/>
</dbReference>
<evidence type="ECO:0000256" key="8">
    <source>
        <dbReference type="ARBA" id="ARBA00022833"/>
    </source>
</evidence>
<evidence type="ECO:0000256" key="4">
    <source>
        <dbReference type="ARBA" id="ARBA00022670"/>
    </source>
</evidence>
<protein>
    <recommendedName>
        <fullName evidence="17">Aminopeptidase</fullName>
        <ecNumber evidence="17">3.4.11.-</ecNumber>
    </recommendedName>
</protein>
<dbReference type="Gene3D" id="2.60.40.1910">
    <property type="match status" value="1"/>
</dbReference>
<dbReference type="InterPro" id="IPR001930">
    <property type="entry name" value="Peptidase_M1"/>
</dbReference>
<feature type="domain" description="Aminopeptidase N-like N-terminal" evidence="20">
    <location>
        <begin position="20"/>
        <end position="224"/>
    </location>
</feature>
<dbReference type="GO" id="GO:0042277">
    <property type="term" value="F:peptide binding"/>
    <property type="evidence" value="ECO:0007669"/>
    <property type="project" value="TreeGrafter"/>
</dbReference>
<dbReference type="Pfam" id="PF01433">
    <property type="entry name" value="Peptidase_M1"/>
    <property type="match status" value="1"/>
</dbReference>
<keyword evidence="3 17" id="KW-0031">Aminopeptidase</keyword>
<comment type="caution">
    <text evidence="21">The sequence shown here is derived from an EMBL/GenBank/DDBJ whole genome shotgun (WGS) entry which is preliminary data.</text>
</comment>
<dbReference type="GO" id="GO:0016020">
    <property type="term" value="C:membrane"/>
    <property type="evidence" value="ECO:0007669"/>
    <property type="project" value="UniProtKB-SubCell"/>
</dbReference>
<dbReference type="Gene3D" id="1.10.390.10">
    <property type="entry name" value="Neutral Protease Domain 2"/>
    <property type="match status" value="1"/>
</dbReference>
<feature type="domain" description="ERAP1-like C-terminal" evidence="19">
    <location>
        <begin position="577"/>
        <end position="895"/>
    </location>
</feature>
<dbReference type="GO" id="GO:0006508">
    <property type="term" value="P:proteolysis"/>
    <property type="evidence" value="ECO:0007669"/>
    <property type="project" value="UniProtKB-KW"/>
</dbReference>
<feature type="active site" description="Proton acceptor" evidence="14">
    <location>
        <position position="338"/>
    </location>
</feature>
<dbReference type="InterPro" id="IPR027268">
    <property type="entry name" value="Peptidase_M4/M1_CTD_sf"/>
</dbReference>
<evidence type="ECO:0000256" key="17">
    <source>
        <dbReference type="RuleBase" id="RU364040"/>
    </source>
</evidence>
<dbReference type="InterPro" id="IPR045357">
    <property type="entry name" value="Aminopeptidase_N-like_N"/>
</dbReference>
<evidence type="ECO:0000256" key="10">
    <source>
        <dbReference type="ARBA" id="ARBA00022989"/>
    </source>
</evidence>
<dbReference type="PRINTS" id="PR00756">
    <property type="entry name" value="ALADIPTASE"/>
</dbReference>
<evidence type="ECO:0000256" key="16">
    <source>
        <dbReference type="PIRSR" id="PIRSR634016-4"/>
    </source>
</evidence>
<dbReference type="FunFam" id="1.10.390.10:FF:000006">
    <property type="entry name" value="Puromycin-sensitive aminopeptidase"/>
    <property type="match status" value="1"/>
</dbReference>
<keyword evidence="22" id="KW-1185">Reference proteome</keyword>
<keyword evidence="8 15" id="KW-0862">Zinc</keyword>
<evidence type="ECO:0000259" key="20">
    <source>
        <dbReference type="Pfam" id="PF17900"/>
    </source>
</evidence>
<feature type="domain" description="Peptidase M1 membrane alanine aminopeptidase" evidence="18">
    <location>
        <begin position="265"/>
        <end position="499"/>
    </location>
</feature>
<keyword evidence="4 17" id="KW-0645">Protease</keyword>
<dbReference type="CDD" id="cd09601">
    <property type="entry name" value="M1_APN-Q_like"/>
    <property type="match status" value="1"/>
</dbReference>
<dbReference type="PANTHER" id="PTHR11533:SF174">
    <property type="entry name" value="PUROMYCIN-SENSITIVE AMINOPEPTIDASE-RELATED"/>
    <property type="match status" value="1"/>
</dbReference>
<feature type="site" description="Transition state stabilizer" evidence="16">
    <location>
        <position position="440"/>
    </location>
</feature>
<evidence type="ECO:0000256" key="13">
    <source>
        <dbReference type="ARBA" id="ARBA00023180"/>
    </source>
</evidence>
<organism evidence="21 22">
    <name type="scientific">Leucocoprinus leucothites</name>
    <dbReference type="NCBI Taxonomy" id="201217"/>
    <lineage>
        <taxon>Eukaryota</taxon>
        <taxon>Fungi</taxon>
        <taxon>Dikarya</taxon>
        <taxon>Basidiomycota</taxon>
        <taxon>Agaricomycotina</taxon>
        <taxon>Agaricomycetes</taxon>
        <taxon>Agaricomycetidae</taxon>
        <taxon>Agaricales</taxon>
        <taxon>Agaricineae</taxon>
        <taxon>Agaricaceae</taxon>
        <taxon>Leucocoprinus</taxon>
    </lineage>
</organism>
<dbReference type="Gene3D" id="2.60.40.1730">
    <property type="entry name" value="tricorn interacting facor f3 domain"/>
    <property type="match status" value="1"/>
</dbReference>
<evidence type="ECO:0000256" key="5">
    <source>
        <dbReference type="ARBA" id="ARBA00022692"/>
    </source>
</evidence>
<feature type="binding site" evidence="15">
    <location>
        <position position="360"/>
    </location>
    <ligand>
        <name>Zn(2+)</name>
        <dbReference type="ChEBI" id="CHEBI:29105"/>
        <note>catalytic</note>
    </ligand>
</feature>
<dbReference type="InterPro" id="IPR042097">
    <property type="entry name" value="Aminopeptidase_N-like_N_sf"/>
</dbReference>
<dbReference type="GO" id="GO:0005615">
    <property type="term" value="C:extracellular space"/>
    <property type="evidence" value="ECO:0007669"/>
    <property type="project" value="TreeGrafter"/>
</dbReference>
<dbReference type="Pfam" id="PF17900">
    <property type="entry name" value="Peptidase_M1_N"/>
    <property type="match status" value="1"/>
</dbReference>
<evidence type="ECO:0000256" key="14">
    <source>
        <dbReference type="PIRSR" id="PIRSR634016-1"/>
    </source>
</evidence>